<evidence type="ECO:0000256" key="9">
    <source>
        <dbReference type="ARBA" id="ARBA00022840"/>
    </source>
</evidence>
<feature type="chain" id="PRO_5019715555" description="Gnk2-homologous domain-containing protein" evidence="15">
    <location>
        <begin position="27"/>
        <end position="556"/>
    </location>
</feature>
<keyword evidence="10 14" id="KW-1133">Transmembrane helix</keyword>
<keyword evidence="4 14" id="KW-0812">Transmembrane</keyword>
<evidence type="ECO:0000256" key="1">
    <source>
        <dbReference type="ARBA" id="ARBA00004167"/>
    </source>
</evidence>
<feature type="compositionally biased region" description="Low complexity" evidence="13">
    <location>
        <begin position="269"/>
        <end position="278"/>
    </location>
</feature>
<keyword evidence="8" id="KW-0418">Kinase</keyword>
<keyword evidence="18" id="KW-1185">Reference proteome</keyword>
<dbReference type="Gene3D" id="1.10.510.10">
    <property type="entry name" value="Transferase(Phosphotransferase) domain 1"/>
    <property type="match status" value="1"/>
</dbReference>
<dbReference type="Pfam" id="PF07714">
    <property type="entry name" value="PK_Tyr_Ser-Thr"/>
    <property type="match status" value="1"/>
</dbReference>
<keyword evidence="6" id="KW-0677">Repeat</keyword>
<gene>
    <name evidence="17" type="ORF">DVH24_011671</name>
</gene>
<evidence type="ECO:0000313" key="18">
    <source>
        <dbReference type="Proteomes" id="UP000290289"/>
    </source>
</evidence>
<dbReference type="GO" id="GO:0005524">
    <property type="term" value="F:ATP binding"/>
    <property type="evidence" value="ECO:0007669"/>
    <property type="project" value="UniProtKB-KW"/>
</dbReference>
<dbReference type="InterPro" id="IPR011009">
    <property type="entry name" value="Kinase-like_dom_sf"/>
</dbReference>
<dbReference type="EMBL" id="RDQH01000331">
    <property type="protein sequence ID" value="RXH99346.1"/>
    <property type="molecule type" value="Genomic_DNA"/>
</dbReference>
<evidence type="ECO:0000256" key="3">
    <source>
        <dbReference type="ARBA" id="ARBA00022679"/>
    </source>
</evidence>
<dbReference type="PANTHER" id="PTHR27002:SF1073">
    <property type="entry name" value="CYSTEINE-RICH RECEPTOR-LIKE PROTEIN KINASE 29"/>
    <property type="match status" value="1"/>
</dbReference>
<dbReference type="PROSITE" id="PS51473">
    <property type="entry name" value="GNK2"/>
    <property type="match status" value="2"/>
</dbReference>
<dbReference type="Pfam" id="PF01657">
    <property type="entry name" value="Stress-antifung"/>
    <property type="match status" value="2"/>
</dbReference>
<evidence type="ECO:0000256" key="13">
    <source>
        <dbReference type="SAM" id="MobiDB-lite"/>
    </source>
</evidence>
<evidence type="ECO:0000256" key="5">
    <source>
        <dbReference type="ARBA" id="ARBA00022729"/>
    </source>
</evidence>
<evidence type="ECO:0000256" key="8">
    <source>
        <dbReference type="ARBA" id="ARBA00022777"/>
    </source>
</evidence>
<dbReference type="InterPro" id="IPR002902">
    <property type="entry name" value="GNK2"/>
</dbReference>
<evidence type="ECO:0000256" key="2">
    <source>
        <dbReference type="ARBA" id="ARBA00022527"/>
    </source>
</evidence>
<dbReference type="Gene3D" id="3.30.200.20">
    <property type="entry name" value="Phosphorylase Kinase, domain 1"/>
    <property type="match status" value="1"/>
</dbReference>
<proteinExistence type="predicted"/>
<dbReference type="FunFam" id="1.10.510.10:FF:001722">
    <property type="entry name" value="G-type lectin S-receptor-like serine/threonine-protein kinase B120"/>
    <property type="match status" value="1"/>
</dbReference>
<keyword evidence="9" id="KW-0067">ATP-binding</keyword>
<keyword evidence="2" id="KW-0723">Serine/threonine-protein kinase</keyword>
<name>A0A498JW84_MALDO</name>
<organism evidence="17 18">
    <name type="scientific">Malus domestica</name>
    <name type="common">Apple</name>
    <name type="synonym">Pyrus malus</name>
    <dbReference type="NCBI Taxonomy" id="3750"/>
    <lineage>
        <taxon>Eukaryota</taxon>
        <taxon>Viridiplantae</taxon>
        <taxon>Streptophyta</taxon>
        <taxon>Embryophyta</taxon>
        <taxon>Tracheophyta</taxon>
        <taxon>Spermatophyta</taxon>
        <taxon>Magnoliopsida</taxon>
        <taxon>eudicotyledons</taxon>
        <taxon>Gunneridae</taxon>
        <taxon>Pentapetalae</taxon>
        <taxon>rosids</taxon>
        <taxon>fabids</taxon>
        <taxon>Rosales</taxon>
        <taxon>Rosaceae</taxon>
        <taxon>Amygdaloideae</taxon>
        <taxon>Maleae</taxon>
        <taxon>Malus</taxon>
    </lineage>
</organism>
<evidence type="ECO:0000256" key="11">
    <source>
        <dbReference type="ARBA" id="ARBA00023136"/>
    </source>
</evidence>
<protein>
    <recommendedName>
        <fullName evidence="16">Gnk2-homologous domain-containing protein</fullName>
    </recommendedName>
</protein>
<evidence type="ECO:0000256" key="4">
    <source>
        <dbReference type="ARBA" id="ARBA00022692"/>
    </source>
</evidence>
<sequence>MPAMDSSRFLSCLFPILFLMINQALGQVCINEKGNYTTNSTYQTNLNRVLSSSLPSDENGNGYGFYNASYRLNSSNEHIYAIGLCRGDVKAEDCLSCLNKSRYALPQSCPNRKEAIGWYDDNCMLRYSNRSIYGVMETEPSVIYYNINNVSSSDLDYGFNEELRKLLESIRSEAAAGGSLRKFAFGNRSAPSFQRIFALAQCTPDISEQHCSDCLVGAFADISYIYAKVGGGVNKPSCKFRFDLYPFYDPTTVKQLPSPPPIHSPPPSTNTTNTSQESKSSKSRTVIIIVVSIIASLVLAMFMGICLRIRKAKKKVQSNLIPGEDVDEIESAESLQFNFDTIRIATDDFSEANKLGQGGFGSVYKLAIIKPTYIILVLICSGYMAPEYAMHGHFSVKSDVYSFGVLVLEIVSGQKNNSFRHGENVEDLLSYASKCWREETASNLIDPALTNGSRNEIMRCIHIGLLCVQENIADRPTMNAIVLMLNSYSVTLPVPSQPAFLRDGNVGSDMTLGWKNSSEVITTGSDRSKSSSVKAPEHEVSLITEVIAIRLVMYKR</sequence>
<dbReference type="InterPro" id="IPR038408">
    <property type="entry name" value="GNK2_sf"/>
</dbReference>
<evidence type="ECO:0000256" key="15">
    <source>
        <dbReference type="SAM" id="SignalP"/>
    </source>
</evidence>
<evidence type="ECO:0000256" key="6">
    <source>
        <dbReference type="ARBA" id="ARBA00022737"/>
    </source>
</evidence>
<keyword evidence="11 14" id="KW-0472">Membrane</keyword>
<keyword evidence="5 15" id="KW-0732">Signal</keyword>
<feature type="domain" description="Gnk2-homologous" evidence="16">
    <location>
        <begin position="140"/>
        <end position="247"/>
    </location>
</feature>
<dbReference type="CDD" id="cd23509">
    <property type="entry name" value="Gnk2-like"/>
    <property type="match status" value="2"/>
</dbReference>
<dbReference type="InterPro" id="IPR001245">
    <property type="entry name" value="Ser-Thr/Tyr_kinase_cat_dom"/>
</dbReference>
<keyword evidence="3" id="KW-0808">Transferase</keyword>
<feature type="transmembrane region" description="Helical" evidence="14">
    <location>
        <begin position="286"/>
        <end position="307"/>
    </location>
</feature>
<evidence type="ECO:0000313" key="17">
    <source>
        <dbReference type="EMBL" id="RXH99346.1"/>
    </source>
</evidence>
<evidence type="ECO:0000256" key="14">
    <source>
        <dbReference type="SAM" id="Phobius"/>
    </source>
</evidence>
<feature type="domain" description="Gnk2-homologous" evidence="16">
    <location>
        <begin position="24"/>
        <end position="132"/>
    </location>
</feature>
<keyword evidence="7" id="KW-0547">Nucleotide-binding</keyword>
<dbReference type="AlphaFoldDB" id="A0A498JW84"/>
<dbReference type="FunFam" id="3.30.430.20:FF:000003">
    <property type="entry name" value="Cysteine-rich RLK (RECEPTOR-like protein kinase) 10"/>
    <property type="match status" value="1"/>
</dbReference>
<comment type="subcellular location">
    <subcellularLocation>
        <location evidence="1">Membrane</location>
        <topology evidence="1">Single-pass membrane protein</topology>
    </subcellularLocation>
</comment>
<dbReference type="GO" id="GO:0004674">
    <property type="term" value="F:protein serine/threonine kinase activity"/>
    <property type="evidence" value="ECO:0007669"/>
    <property type="project" value="UniProtKB-KW"/>
</dbReference>
<dbReference type="PANTHER" id="PTHR27002">
    <property type="entry name" value="RECEPTOR-LIKE SERINE/THREONINE-PROTEIN KINASE SD1-8"/>
    <property type="match status" value="1"/>
</dbReference>
<comment type="caution">
    <text evidence="17">The sequence shown here is derived from an EMBL/GenBank/DDBJ whole genome shotgun (WGS) entry which is preliminary data.</text>
</comment>
<feature type="signal peptide" evidence="15">
    <location>
        <begin position="1"/>
        <end position="26"/>
    </location>
</feature>
<feature type="compositionally biased region" description="Pro residues" evidence="13">
    <location>
        <begin position="257"/>
        <end position="268"/>
    </location>
</feature>
<evidence type="ECO:0000259" key="16">
    <source>
        <dbReference type="PROSITE" id="PS51473"/>
    </source>
</evidence>
<dbReference type="Gene3D" id="3.30.430.20">
    <property type="entry name" value="Gnk2 domain, C-X8-C-X2-C motif"/>
    <property type="match status" value="2"/>
</dbReference>
<dbReference type="GO" id="GO:0005886">
    <property type="term" value="C:plasma membrane"/>
    <property type="evidence" value="ECO:0007669"/>
    <property type="project" value="TreeGrafter"/>
</dbReference>
<keyword evidence="12" id="KW-0675">Receptor</keyword>
<dbReference type="FunFam" id="3.30.430.20:FF:000002">
    <property type="entry name" value="Cysteine-rich receptor-like protein kinase 10"/>
    <property type="match status" value="1"/>
</dbReference>
<dbReference type="Proteomes" id="UP000290289">
    <property type="component" value="Chromosome 5"/>
</dbReference>
<evidence type="ECO:0000256" key="12">
    <source>
        <dbReference type="ARBA" id="ARBA00023170"/>
    </source>
</evidence>
<dbReference type="SUPFAM" id="SSF56112">
    <property type="entry name" value="Protein kinase-like (PK-like)"/>
    <property type="match status" value="2"/>
</dbReference>
<reference evidence="17 18" key="1">
    <citation type="submission" date="2018-10" db="EMBL/GenBank/DDBJ databases">
        <title>A high-quality apple genome assembly.</title>
        <authorList>
            <person name="Hu J."/>
        </authorList>
    </citation>
    <scope>NUCLEOTIDE SEQUENCE [LARGE SCALE GENOMIC DNA]</scope>
    <source>
        <strain evidence="18">cv. HFTH1</strain>
        <tissue evidence="17">Young leaf</tissue>
    </source>
</reference>
<accession>A0A498JW84</accession>
<evidence type="ECO:0000256" key="10">
    <source>
        <dbReference type="ARBA" id="ARBA00022989"/>
    </source>
</evidence>
<feature type="region of interest" description="Disordered" evidence="13">
    <location>
        <begin position="255"/>
        <end position="278"/>
    </location>
</feature>
<evidence type="ECO:0000256" key="7">
    <source>
        <dbReference type="ARBA" id="ARBA00022741"/>
    </source>
</evidence>